<evidence type="ECO:0000313" key="1">
    <source>
        <dbReference type="EMBL" id="NYA70695.1"/>
    </source>
</evidence>
<gene>
    <name evidence="1" type="ORF">HZF10_07170</name>
</gene>
<dbReference type="EMBL" id="JACBJI010000002">
    <property type="protein sequence ID" value="NYA70695.1"/>
    <property type="molecule type" value="Genomic_DNA"/>
</dbReference>
<sequence>MIKTCQIDGIRVRDGSGILLAASAVEAPKDTADSPAAAYRDMFTTEFSSRRNALKIKTIKEIKTTP</sequence>
<evidence type="ECO:0000313" key="2">
    <source>
        <dbReference type="Proteomes" id="UP000535020"/>
    </source>
</evidence>
<keyword evidence="2" id="KW-1185">Reference proteome</keyword>
<name>A0A7Y9C580_9FLAO</name>
<dbReference type="AlphaFoldDB" id="A0A7Y9C580"/>
<organism evidence="1 2">
    <name type="scientific">Flavobacterium agri</name>
    <dbReference type="NCBI Taxonomy" id="2743471"/>
    <lineage>
        <taxon>Bacteria</taxon>
        <taxon>Pseudomonadati</taxon>
        <taxon>Bacteroidota</taxon>
        <taxon>Flavobacteriia</taxon>
        <taxon>Flavobacteriales</taxon>
        <taxon>Flavobacteriaceae</taxon>
        <taxon>Flavobacterium</taxon>
    </lineage>
</organism>
<reference evidence="1 2" key="1">
    <citation type="submission" date="2020-07" db="EMBL/GenBank/DDBJ databases">
        <authorList>
            <person name="Sun Q."/>
        </authorList>
    </citation>
    <scope>NUCLEOTIDE SEQUENCE [LARGE SCALE GENOMIC DNA]</scope>
    <source>
        <strain evidence="1 2">MAH-1</strain>
    </source>
</reference>
<dbReference type="RefSeq" id="WP_176005518.1">
    <property type="nucleotide sequence ID" value="NZ_JABWMI010000009.1"/>
</dbReference>
<comment type="caution">
    <text evidence="1">The sequence shown here is derived from an EMBL/GenBank/DDBJ whole genome shotgun (WGS) entry which is preliminary data.</text>
</comment>
<proteinExistence type="predicted"/>
<dbReference type="Proteomes" id="UP000535020">
    <property type="component" value="Unassembled WGS sequence"/>
</dbReference>
<accession>A0A7Y9C580</accession>
<protein>
    <submittedName>
        <fullName evidence="1">Uncharacterized protein</fullName>
    </submittedName>
</protein>